<evidence type="ECO:0000313" key="10">
    <source>
        <dbReference type="Ensembl" id="ENSSHAP00000002829.1"/>
    </source>
</evidence>
<proteinExistence type="inferred from homology"/>
<comment type="subcellular location">
    <subcellularLocation>
        <location evidence="2">Secreted</location>
    </subcellularLocation>
</comment>
<dbReference type="eggNOG" id="ENOG502TE4P">
    <property type="taxonomic scope" value="Eukaryota"/>
</dbReference>
<dbReference type="InParanoid" id="G3VI25"/>
<feature type="chain" id="PRO_5003457865" description="Kappa-casein" evidence="9">
    <location>
        <begin position="21"/>
        <end position="180"/>
    </location>
</feature>
<dbReference type="PANTHER" id="PTHR11470">
    <property type="entry name" value="KAPPA CASEIN"/>
    <property type="match status" value="1"/>
</dbReference>
<evidence type="ECO:0000256" key="6">
    <source>
        <dbReference type="ARBA" id="ARBA00022553"/>
    </source>
</evidence>
<keyword evidence="6" id="KW-0597">Phosphoprotein</keyword>
<evidence type="ECO:0000256" key="7">
    <source>
        <dbReference type="ARBA" id="ARBA00022743"/>
    </source>
</evidence>
<keyword evidence="11" id="KW-1185">Reference proteome</keyword>
<dbReference type="Ensembl" id="ENSSHAT00000002861.2">
    <property type="protein sequence ID" value="ENSSHAP00000002829.1"/>
    <property type="gene ID" value="ENSSHAG00000002505.2"/>
</dbReference>
<organism evidence="10 11">
    <name type="scientific">Sarcophilus harrisii</name>
    <name type="common">Tasmanian devil</name>
    <name type="synonym">Sarcophilus laniarius</name>
    <dbReference type="NCBI Taxonomy" id="9305"/>
    <lineage>
        <taxon>Eukaryota</taxon>
        <taxon>Metazoa</taxon>
        <taxon>Chordata</taxon>
        <taxon>Craniata</taxon>
        <taxon>Vertebrata</taxon>
        <taxon>Euteleostomi</taxon>
        <taxon>Mammalia</taxon>
        <taxon>Metatheria</taxon>
        <taxon>Dasyuromorphia</taxon>
        <taxon>Dasyuridae</taxon>
        <taxon>Sarcophilus</taxon>
    </lineage>
</organism>
<accession>G3VI25</accession>
<dbReference type="HOGENOM" id="CLU_1510112_0_0_1"/>
<evidence type="ECO:0000256" key="5">
    <source>
        <dbReference type="ARBA" id="ARBA00022525"/>
    </source>
</evidence>
<name>G3VI25_SARHA</name>
<comment type="similarity">
    <text evidence="3">Belongs to the kappa-casein family.</text>
</comment>
<keyword evidence="7" id="KW-0494">Milk protein</keyword>
<evidence type="ECO:0000256" key="3">
    <source>
        <dbReference type="ARBA" id="ARBA00005332"/>
    </source>
</evidence>
<dbReference type="InterPro" id="IPR000117">
    <property type="entry name" value="Casein_kappa"/>
</dbReference>
<keyword evidence="5" id="KW-0964">Secreted</keyword>
<dbReference type="GO" id="GO:0050821">
    <property type="term" value="P:protein stabilization"/>
    <property type="evidence" value="ECO:0007669"/>
    <property type="project" value="TreeGrafter"/>
</dbReference>
<dbReference type="GO" id="GO:0005615">
    <property type="term" value="C:extracellular space"/>
    <property type="evidence" value="ECO:0007669"/>
    <property type="project" value="TreeGrafter"/>
</dbReference>
<keyword evidence="8" id="KW-0325">Glycoprotein</keyword>
<evidence type="ECO:0000256" key="4">
    <source>
        <dbReference type="ARBA" id="ARBA00017238"/>
    </source>
</evidence>
<dbReference type="PANTHER" id="PTHR11470:SF2">
    <property type="entry name" value="KAPPA-CASEIN"/>
    <property type="match status" value="1"/>
</dbReference>
<dbReference type="OMA" id="PCDKQNE"/>
<evidence type="ECO:0000256" key="2">
    <source>
        <dbReference type="ARBA" id="ARBA00004613"/>
    </source>
</evidence>
<reference evidence="10 11" key="1">
    <citation type="journal article" date="2011" name="Proc. Natl. Acad. Sci. U.S.A.">
        <title>Genetic diversity and population structure of the endangered marsupial Sarcophilus harrisii (Tasmanian devil).</title>
        <authorList>
            <person name="Miller W."/>
            <person name="Hayes V.M."/>
            <person name="Ratan A."/>
            <person name="Petersen D.C."/>
            <person name="Wittekindt N.E."/>
            <person name="Miller J."/>
            <person name="Walenz B."/>
            <person name="Knight J."/>
            <person name="Qi J."/>
            <person name="Zhao F."/>
            <person name="Wang Q."/>
            <person name="Bedoya-Reina O.C."/>
            <person name="Katiyar N."/>
            <person name="Tomsho L.P."/>
            <person name="Kasson L.M."/>
            <person name="Hardie R.A."/>
            <person name="Woodbridge P."/>
            <person name="Tindall E.A."/>
            <person name="Bertelsen M.F."/>
            <person name="Dixon D."/>
            <person name="Pyecroft S."/>
            <person name="Helgen K.M."/>
            <person name="Lesk A.M."/>
            <person name="Pringle T.H."/>
            <person name="Patterson N."/>
            <person name="Zhang Y."/>
            <person name="Kreiss A."/>
            <person name="Woods G.M."/>
            <person name="Jones M.E."/>
            <person name="Schuster S.C."/>
        </authorList>
    </citation>
    <scope>NUCLEOTIDE SEQUENCE [LARGE SCALE GENOMIC DNA]</scope>
</reference>
<feature type="signal peptide" evidence="9">
    <location>
        <begin position="1"/>
        <end position="20"/>
    </location>
</feature>
<evidence type="ECO:0000256" key="1">
    <source>
        <dbReference type="ARBA" id="ARBA00003829"/>
    </source>
</evidence>
<evidence type="ECO:0000256" key="9">
    <source>
        <dbReference type="SAM" id="SignalP"/>
    </source>
</evidence>
<protein>
    <recommendedName>
        <fullName evidence="4">Kappa-casein</fullName>
    </recommendedName>
</protein>
<evidence type="ECO:0000256" key="8">
    <source>
        <dbReference type="ARBA" id="ARBA00023180"/>
    </source>
</evidence>
<dbReference type="GO" id="GO:0007595">
    <property type="term" value="P:lactation"/>
    <property type="evidence" value="ECO:0007669"/>
    <property type="project" value="TreeGrafter"/>
</dbReference>
<evidence type="ECO:0000313" key="11">
    <source>
        <dbReference type="Proteomes" id="UP000007648"/>
    </source>
</evidence>
<dbReference type="AlphaFoldDB" id="G3VI25"/>
<keyword evidence="9" id="KW-0732">Signal</keyword>
<reference evidence="10" key="3">
    <citation type="submission" date="2025-09" db="UniProtKB">
        <authorList>
            <consortium name="Ensembl"/>
        </authorList>
    </citation>
    <scope>IDENTIFICATION</scope>
</reference>
<dbReference type="GeneTree" id="ENSGT00390000009184"/>
<reference evidence="10" key="2">
    <citation type="submission" date="2025-08" db="UniProtKB">
        <authorList>
            <consortium name="Ensembl"/>
        </authorList>
    </citation>
    <scope>IDENTIFICATION</scope>
</reference>
<sequence length="180" mass="20576">MKVLFLTMHVLAAMVCFSASHPTADLDWKKWPCEKQNERQSELTQPPQRRFPVQFVYTPYTHQPYMSVSYPLKAYVHHSYFSRLAWQKPYFSYIPLLHSIYTWPVLSRNPHSTITFTPPEYTQPPTNPTNNPTTPIQTTTIPITNTMATTVTPTASSTFVTTEYSTTTTIPTSPTPAQEA</sequence>
<dbReference type="Proteomes" id="UP000007648">
    <property type="component" value="Unassembled WGS sequence"/>
</dbReference>
<comment type="function">
    <text evidence="1">Kappa-casein stabilizes micelle formation, preventing casein precipitation in milk.</text>
</comment>